<dbReference type="AlphaFoldDB" id="A0A356LL20"/>
<comment type="similarity">
    <text evidence="1">Belongs to the UPF0065 (bug) family.</text>
</comment>
<dbReference type="InterPro" id="IPR042100">
    <property type="entry name" value="Bug_dom1"/>
</dbReference>
<dbReference type="SUPFAM" id="SSF53850">
    <property type="entry name" value="Periplasmic binding protein-like II"/>
    <property type="match status" value="1"/>
</dbReference>
<dbReference type="PANTHER" id="PTHR42928:SF5">
    <property type="entry name" value="BLR1237 PROTEIN"/>
    <property type="match status" value="1"/>
</dbReference>
<name>A0A356LL20_9BURK</name>
<reference evidence="3 4" key="1">
    <citation type="journal article" date="2018" name="Nat. Biotechnol.">
        <title>A standardized bacterial taxonomy based on genome phylogeny substantially revises the tree of life.</title>
        <authorList>
            <person name="Parks D.H."/>
            <person name="Chuvochina M."/>
            <person name="Waite D.W."/>
            <person name="Rinke C."/>
            <person name="Skarshewski A."/>
            <person name="Chaumeil P.A."/>
            <person name="Hugenholtz P."/>
        </authorList>
    </citation>
    <scope>NUCLEOTIDE SEQUENCE [LARGE SCALE GENOMIC DNA]</scope>
    <source>
        <strain evidence="3">UBA10707</strain>
    </source>
</reference>
<dbReference type="Gene3D" id="3.40.190.150">
    <property type="entry name" value="Bordetella uptake gene, domain 1"/>
    <property type="match status" value="1"/>
</dbReference>
<evidence type="ECO:0000313" key="4">
    <source>
        <dbReference type="Proteomes" id="UP000264036"/>
    </source>
</evidence>
<feature type="signal peptide" evidence="2">
    <location>
        <begin position="1"/>
        <end position="31"/>
    </location>
</feature>
<evidence type="ECO:0000256" key="2">
    <source>
        <dbReference type="SAM" id="SignalP"/>
    </source>
</evidence>
<dbReference type="EMBL" id="DOEK01000040">
    <property type="protein sequence ID" value="HBP31592.1"/>
    <property type="molecule type" value="Genomic_DNA"/>
</dbReference>
<accession>A0A356LL20</accession>
<evidence type="ECO:0000256" key="1">
    <source>
        <dbReference type="ARBA" id="ARBA00006987"/>
    </source>
</evidence>
<proteinExistence type="inferred from homology"/>
<comment type="caution">
    <text evidence="3">The sequence shown here is derived from an EMBL/GenBank/DDBJ whole genome shotgun (WGS) entry which is preliminary data.</text>
</comment>
<protein>
    <submittedName>
        <fullName evidence="3">ABC transporter substrate-binding protein</fullName>
    </submittedName>
</protein>
<keyword evidence="2" id="KW-0732">Signal</keyword>
<dbReference type="PANTHER" id="PTHR42928">
    <property type="entry name" value="TRICARBOXYLATE-BINDING PROTEIN"/>
    <property type="match status" value="1"/>
</dbReference>
<sequence length="329" mass="34765">MQKKQTLLKWMGPALLMATGALAILPGAARAAYPDKPITIVIPFAAGGAADTLGRLLADKIGQKVKQPVIVENKPGAGTLIASQHVANAKPDGYTLLLAASSLGTIPSINKNVKYDPVKSFVPITQVASVVHVISVNPEVPVKNVKELIEYLKQNKGKVSYASLGTGSSTQLEAEMFKNMANVDMQDIPYKGSAPALTDLISGRVQVMFDAWASTGPYAKAGKVKVLAVTTDKPSPSIPDMPTIAQAVPGFSAMPWLGLVAPKGTPAEVAQVIYKAVHESVQQDDVKAKFKTLGLDVIASDPATFGQFISKDVKTWGEVIRKANITVNP</sequence>
<dbReference type="Proteomes" id="UP000264036">
    <property type="component" value="Unassembled WGS sequence"/>
</dbReference>
<evidence type="ECO:0000313" key="3">
    <source>
        <dbReference type="EMBL" id="HBP31592.1"/>
    </source>
</evidence>
<dbReference type="InterPro" id="IPR005064">
    <property type="entry name" value="BUG"/>
</dbReference>
<organism evidence="3 4">
    <name type="scientific">Advenella kashmirensis</name>
    <dbReference type="NCBI Taxonomy" id="310575"/>
    <lineage>
        <taxon>Bacteria</taxon>
        <taxon>Pseudomonadati</taxon>
        <taxon>Pseudomonadota</taxon>
        <taxon>Betaproteobacteria</taxon>
        <taxon>Burkholderiales</taxon>
        <taxon>Alcaligenaceae</taxon>
    </lineage>
</organism>
<feature type="chain" id="PRO_5016975909" evidence="2">
    <location>
        <begin position="32"/>
        <end position="329"/>
    </location>
</feature>
<gene>
    <name evidence="3" type="ORF">DD666_19545</name>
</gene>
<dbReference type="PIRSF" id="PIRSF017082">
    <property type="entry name" value="YflP"/>
    <property type="match status" value="1"/>
</dbReference>
<dbReference type="Pfam" id="PF03401">
    <property type="entry name" value="TctC"/>
    <property type="match status" value="1"/>
</dbReference>
<dbReference type="Gene3D" id="3.40.190.10">
    <property type="entry name" value="Periplasmic binding protein-like II"/>
    <property type="match status" value="1"/>
</dbReference>
<dbReference type="CDD" id="cd13578">
    <property type="entry name" value="PBP2_Bug27"/>
    <property type="match status" value="1"/>
</dbReference>